<dbReference type="Proteomes" id="UP000187455">
    <property type="component" value="Unassembled WGS sequence"/>
</dbReference>
<evidence type="ECO:0000313" key="2">
    <source>
        <dbReference type="Proteomes" id="UP000187455"/>
    </source>
</evidence>
<dbReference type="OrthoDB" id="5348404at2759"/>
<dbReference type="STRING" id="133383.A0A1R0H074"/>
<sequence length="366" mass="41080">MIIASYAHSVYFSHVEYLPSSFKDEARVRLLYAFRDCFFVSDVIVDLKYAWSGASYTYSHFDPVVQDDSEDLIVNESVDRSEVASEQSVTIFQSNSDSINIDGSGNKDSNFSNDYNINGITSSSNNTHENQLAHLESRYARELRNGSHSSEDSDFRKSNIVNYNRKISEKRLKAGMRYAKRGTETYWVKGSFNHDKKYYHGGKISDLEGVSSLKQGLPNHSQDLNSIDKGYTARLPTQQECPSVTGDQEELLVFPKTPNGYAYIAFGEMGIDFEQEALGPNNCFENEMEAVYAEAKRVGCDPNYPVISDDSSIYRVPWTIMPLDGIITSSVSEPVGGNEVYSQHSISEHGETVNEINHRLGYGSLN</sequence>
<protein>
    <submittedName>
        <fullName evidence="1">Uncharacterized protein</fullName>
    </submittedName>
</protein>
<evidence type="ECO:0000313" key="1">
    <source>
        <dbReference type="EMBL" id="OLY82539.1"/>
    </source>
</evidence>
<dbReference type="EMBL" id="LSSL01001439">
    <property type="protein sequence ID" value="OLY82539.1"/>
    <property type="molecule type" value="Genomic_DNA"/>
</dbReference>
<comment type="caution">
    <text evidence="1">The sequence shown here is derived from an EMBL/GenBank/DDBJ whole genome shotgun (WGS) entry which is preliminary data.</text>
</comment>
<organism evidence="1 2">
    <name type="scientific">Smittium mucronatum</name>
    <dbReference type="NCBI Taxonomy" id="133383"/>
    <lineage>
        <taxon>Eukaryota</taxon>
        <taxon>Fungi</taxon>
        <taxon>Fungi incertae sedis</taxon>
        <taxon>Zoopagomycota</taxon>
        <taxon>Kickxellomycotina</taxon>
        <taxon>Harpellomycetes</taxon>
        <taxon>Harpellales</taxon>
        <taxon>Legeriomycetaceae</taxon>
        <taxon>Smittium</taxon>
    </lineage>
</organism>
<name>A0A1R0H074_9FUNG</name>
<dbReference type="AlphaFoldDB" id="A0A1R0H074"/>
<gene>
    <name evidence="1" type="ORF">AYI68_g3340</name>
</gene>
<keyword evidence="2" id="KW-1185">Reference proteome</keyword>
<accession>A0A1R0H074</accession>
<proteinExistence type="predicted"/>
<reference evidence="1 2" key="1">
    <citation type="journal article" date="2016" name="Mol. Biol. Evol.">
        <title>Genome-Wide Survey of Gut Fungi (Harpellales) Reveals the First Horizontally Transferred Ubiquitin Gene from a Mosquito Host.</title>
        <authorList>
            <person name="Wang Y."/>
            <person name="White M.M."/>
            <person name="Kvist S."/>
            <person name="Moncalvo J.M."/>
        </authorList>
    </citation>
    <scope>NUCLEOTIDE SEQUENCE [LARGE SCALE GENOMIC DNA]</scope>
    <source>
        <strain evidence="1 2">ALG-7-W6</strain>
    </source>
</reference>